<dbReference type="GO" id="GO:0005829">
    <property type="term" value="C:cytosol"/>
    <property type="evidence" value="ECO:0007669"/>
    <property type="project" value="UniProtKB-SubCell"/>
</dbReference>
<evidence type="ECO:0000313" key="13">
    <source>
        <dbReference type="Proteomes" id="UP000001593"/>
    </source>
</evidence>
<proteinExistence type="predicted"/>
<dbReference type="KEGG" id="nve:5502324"/>
<dbReference type="STRING" id="45351.A7SXZ1"/>
<name>A7SXZ1_NEMVE</name>
<dbReference type="PANTHER" id="PTHR31671">
    <property type="entry name" value="DIABETES AND OBESITY REGULATED, ISOFORM G"/>
    <property type="match status" value="1"/>
</dbReference>
<keyword evidence="9" id="KW-0968">Cytoplasmic vesicle</keyword>
<dbReference type="GO" id="GO:0045893">
    <property type="term" value="P:positive regulation of DNA-templated transcription"/>
    <property type="evidence" value="ECO:0000318"/>
    <property type="project" value="GO_Central"/>
</dbReference>
<feature type="compositionally biased region" description="Polar residues" evidence="11">
    <location>
        <begin position="113"/>
        <end position="124"/>
    </location>
</feature>
<dbReference type="GO" id="GO:0005634">
    <property type="term" value="C:nucleus"/>
    <property type="evidence" value="ECO:0000318"/>
    <property type="project" value="GO_Central"/>
</dbReference>
<dbReference type="GO" id="GO:0005776">
    <property type="term" value="C:autophagosome"/>
    <property type="evidence" value="ECO:0000318"/>
    <property type="project" value="GO_Central"/>
</dbReference>
<dbReference type="PhylomeDB" id="A7SXZ1"/>
<keyword evidence="8" id="KW-0539">Nucleus</keyword>
<keyword evidence="3" id="KW-0963">Cytoplasm</keyword>
<dbReference type="GO" id="GO:0031410">
    <property type="term" value="C:cytoplasmic vesicle"/>
    <property type="evidence" value="ECO:0007669"/>
    <property type="project" value="UniProtKB-KW"/>
</dbReference>
<feature type="region of interest" description="Disordered" evidence="11">
    <location>
        <begin position="177"/>
        <end position="203"/>
    </location>
</feature>
<keyword evidence="4" id="KW-0072">Autophagy</keyword>
<feature type="region of interest" description="Disordered" evidence="11">
    <location>
        <begin position="101"/>
        <end position="138"/>
    </location>
</feature>
<evidence type="ECO:0000256" key="10">
    <source>
        <dbReference type="ARBA" id="ARBA00034306"/>
    </source>
</evidence>
<organism evidence="12 13">
    <name type="scientific">Nematostella vectensis</name>
    <name type="common">Starlet sea anemone</name>
    <dbReference type="NCBI Taxonomy" id="45351"/>
    <lineage>
        <taxon>Eukaryota</taxon>
        <taxon>Metazoa</taxon>
        <taxon>Cnidaria</taxon>
        <taxon>Anthozoa</taxon>
        <taxon>Hexacorallia</taxon>
        <taxon>Actiniaria</taxon>
        <taxon>Edwardsiidae</taxon>
        <taxon>Nematostella</taxon>
    </lineage>
</organism>
<keyword evidence="6" id="KW-0010">Activator</keyword>
<reference evidence="12 13" key="1">
    <citation type="journal article" date="2007" name="Science">
        <title>Sea anemone genome reveals ancestral eumetazoan gene repertoire and genomic organization.</title>
        <authorList>
            <person name="Putnam N.H."/>
            <person name="Srivastava M."/>
            <person name="Hellsten U."/>
            <person name="Dirks B."/>
            <person name="Chapman J."/>
            <person name="Salamov A."/>
            <person name="Terry A."/>
            <person name="Shapiro H."/>
            <person name="Lindquist E."/>
            <person name="Kapitonov V.V."/>
            <person name="Jurka J."/>
            <person name="Genikhovich G."/>
            <person name="Grigoriev I.V."/>
            <person name="Lucas S.M."/>
            <person name="Steele R.E."/>
            <person name="Finnerty J.R."/>
            <person name="Technau U."/>
            <person name="Martindale M.Q."/>
            <person name="Rokhsar D.S."/>
        </authorList>
    </citation>
    <scope>NUCLEOTIDE SEQUENCE [LARGE SCALE GENOMIC DNA]</scope>
    <source>
        <strain evidence="13">CH2 X CH6</strain>
    </source>
</reference>
<gene>
    <name evidence="12" type="ORF">NEMVEDRAFT_v1g248023</name>
</gene>
<evidence type="ECO:0000256" key="2">
    <source>
        <dbReference type="ARBA" id="ARBA00004514"/>
    </source>
</evidence>
<dbReference type="GO" id="GO:0016604">
    <property type="term" value="C:nuclear body"/>
    <property type="evidence" value="ECO:0007669"/>
    <property type="project" value="UniProtKB-SubCell"/>
</dbReference>
<evidence type="ECO:0000313" key="12">
    <source>
        <dbReference type="EMBL" id="EDO31418.1"/>
    </source>
</evidence>
<keyword evidence="7" id="KW-0804">Transcription</keyword>
<keyword evidence="13" id="KW-1185">Reference proteome</keyword>
<evidence type="ECO:0000256" key="9">
    <source>
        <dbReference type="ARBA" id="ARBA00023329"/>
    </source>
</evidence>
<dbReference type="FunCoup" id="A7SXZ1">
    <property type="interactions" value="94"/>
</dbReference>
<dbReference type="AlphaFoldDB" id="A7SXZ1"/>
<dbReference type="EMBL" id="DS469901">
    <property type="protein sequence ID" value="EDO31418.1"/>
    <property type="molecule type" value="Genomic_DNA"/>
</dbReference>
<feature type="compositionally biased region" description="Basic residues" evidence="11">
    <location>
        <begin position="179"/>
        <end position="188"/>
    </location>
</feature>
<dbReference type="InParanoid" id="A7SXZ1"/>
<evidence type="ECO:0008006" key="14">
    <source>
        <dbReference type="Google" id="ProtNLM"/>
    </source>
</evidence>
<dbReference type="InterPro" id="IPR029431">
    <property type="entry name" value="TP53INP"/>
</dbReference>
<dbReference type="Proteomes" id="UP000001593">
    <property type="component" value="Unassembled WGS sequence"/>
</dbReference>
<evidence type="ECO:0000256" key="1">
    <source>
        <dbReference type="ARBA" id="ARBA00004419"/>
    </source>
</evidence>
<dbReference type="OMA" id="RHNKAYH"/>
<evidence type="ECO:0000256" key="7">
    <source>
        <dbReference type="ARBA" id="ARBA00023163"/>
    </source>
</evidence>
<dbReference type="Pfam" id="PF14839">
    <property type="entry name" value="DOR"/>
    <property type="match status" value="1"/>
</dbReference>
<evidence type="ECO:0000256" key="8">
    <source>
        <dbReference type="ARBA" id="ARBA00023242"/>
    </source>
</evidence>
<evidence type="ECO:0000256" key="5">
    <source>
        <dbReference type="ARBA" id="ARBA00023015"/>
    </source>
</evidence>
<feature type="region of interest" description="Disordered" evidence="11">
    <location>
        <begin position="150"/>
        <end position="169"/>
    </location>
</feature>
<keyword evidence="5" id="KW-0805">Transcription regulation</keyword>
<protein>
    <recommendedName>
        <fullName evidence="14">Tumor protein p53-inducible nuclear protein 2</fullName>
    </recommendedName>
</protein>
<evidence type="ECO:0000256" key="6">
    <source>
        <dbReference type="ARBA" id="ARBA00023159"/>
    </source>
</evidence>
<sequence length="203" mass="22981">MFSSLTSYIWGQTDDQVVPDCPLDVEDSRTEEGWIMVDLGSVVNPKDVKKHEKAENAVPDSVEESWYVTPPSCFESRDNFSGVLESNPMEDLLIEHPSMSVYGPRRSADASAGPSSRSASQAAEENQELEKKPPRRTVQFQEKLELIAQKRKVEAPQHGTIRPNKKNIKKQNLVQFQHSRTRRTKKRDRMVGKHIGVHGKRGS</sequence>
<dbReference type="HOGENOM" id="CLU_1350328_0_0_1"/>
<evidence type="ECO:0000256" key="3">
    <source>
        <dbReference type="ARBA" id="ARBA00022490"/>
    </source>
</evidence>
<dbReference type="OrthoDB" id="10041339at2759"/>
<accession>A7SXZ1</accession>
<dbReference type="PANTHER" id="PTHR31671:SF3">
    <property type="entry name" value="DIABETES AND OBESITY REGULATED, ISOFORM G"/>
    <property type="match status" value="1"/>
</dbReference>
<evidence type="ECO:0000256" key="11">
    <source>
        <dbReference type="SAM" id="MobiDB-lite"/>
    </source>
</evidence>
<dbReference type="GO" id="GO:0000045">
    <property type="term" value="P:autophagosome assembly"/>
    <property type="evidence" value="ECO:0000318"/>
    <property type="project" value="GO_Central"/>
</dbReference>
<evidence type="ECO:0000256" key="4">
    <source>
        <dbReference type="ARBA" id="ARBA00023006"/>
    </source>
</evidence>
<comment type="subcellular location">
    <subcellularLocation>
        <location evidence="2">Cytoplasm</location>
        <location evidence="2">Cytosol</location>
    </subcellularLocation>
    <subcellularLocation>
        <location evidence="1">Cytoplasmic vesicle</location>
        <location evidence="1">Autophagosome</location>
    </subcellularLocation>
    <subcellularLocation>
        <location evidence="10">Nucleus</location>
        <location evidence="10">Nuclear body</location>
    </subcellularLocation>
</comment>
<dbReference type="eggNOG" id="ENOG502QTG4">
    <property type="taxonomic scope" value="Eukaryota"/>
</dbReference>